<gene>
    <name evidence="1" type="ORF">PGIGA_G00171920</name>
</gene>
<dbReference type="EMBL" id="CM040480">
    <property type="protein sequence ID" value="MCI4394721.1"/>
    <property type="molecule type" value="Genomic_DNA"/>
</dbReference>
<reference evidence="1 2" key="1">
    <citation type="journal article" date="2022" name="bioRxiv">
        <title>An ancient truncated duplication of the anti-Mullerian hormone receptor type 2 gene is a potential conserved master sex determinant in the Pangasiidae catfish family.</title>
        <authorList>
            <person name="Wen M."/>
            <person name="Pan Q."/>
            <person name="Jouanno E."/>
            <person name="Montfort J."/>
            <person name="Zahm M."/>
            <person name="Cabau C."/>
            <person name="Klopp C."/>
            <person name="Iampietro C."/>
            <person name="Roques C."/>
            <person name="Bouchez O."/>
            <person name="Castinel A."/>
            <person name="Donnadieu C."/>
            <person name="Parrinello H."/>
            <person name="Poncet C."/>
            <person name="Belmonte E."/>
            <person name="Gautier V."/>
            <person name="Avarre J.-C."/>
            <person name="Dugue R."/>
            <person name="Gustiano R."/>
            <person name="Ha T.T.T."/>
            <person name="Campet M."/>
            <person name="Sriphairoj K."/>
            <person name="Ribolli J."/>
            <person name="de Almeida F.L."/>
            <person name="Desvignes T."/>
            <person name="Postlethwait J.H."/>
            <person name="Bucao C.F."/>
            <person name="Robinson-Rechavi M."/>
            <person name="Bobe J."/>
            <person name="Herpin A."/>
            <person name="Guiguen Y."/>
        </authorList>
    </citation>
    <scope>NUCLEOTIDE SEQUENCE [LARGE SCALE GENOMIC DNA]</scope>
    <source>
        <strain evidence="1">YG-Dec2019</strain>
    </source>
</reference>
<organism evidence="1 2">
    <name type="scientific">Pangasianodon gigas</name>
    <name type="common">Mekong giant catfish</name>
    <name type="synonym">Pangasius gigas</name>
    <dbReference type="NCBI Taxonomy" id="30993"/>
    <lineage>
        <taxon>Eukaryota</taxon>
        <taxon>Metazoa</taxon>
        <taxon>Chordata</taxon>
        <taxon>Craniata</taxon>
        <taxon>Vertebrata</taxon>
        <taxon>Euteleostomi</taxon>
        <taxon>Actinopterygii</taxon>
        <taxon>Neopterygii</taxon>
        <taxon>Teleostei</taxon>
        <taxon>Ostariophysi</taxon>
        <taxon>Siluriformes</taxon>
        <taxon>Pangasiidae</taxon>
        <taxon>Pangasianodon</taxon>
    </lineage>
</organism>
<name>A0ACC5XU16_PANGG</name>
<proteinExistence type="predicted"/>
<evidence type="ECO:0000313" key="2">
    <source>
        <dbReference type="Proteomes" id="UP000829447"/>
    </source>
</evidence>
<dbReference type="Proteomes" id="UP000829447">
    <property type="component" value="Linkage Group LG27"/>
</dbReference>
<comment type="caution">
    <text evidence="1">The sequence shown here is derived from an EMBL/GenBank/DDBJ whole genome shotgun (WGS) entry which is preliminary data.</text>
</comment>
<sequence length="540" mass="61612">MNDLLGITAQGALVRSRFKSATEMDAPSKFFFGLEQKNGQKRLIHAVRTESGDLLSEPTEIHKRTASFYSKLYSSERSGVQMVEESFLVNLPKLSEQAARELDRELTLGELQEALQGMENGRAPGIDGLAVEFYKTFWAMIGQDVLEVLQDSVRRGKLPLSCRRAVLTLLPKKGDLTYLKNWCPVSLLCTDCKLLSKALASRLKKPSVSSSRPDVATTTQWLAPIVWDGTFDLTVIDGIYKRQNITVATTVFALGKYVRFLKDFLESAEQHFMVGYRVHYYLFTDRPDEVPVPSVSSSRPDVATTTQWLAPIVWDGTFDLTVIDGIYKRQNITVATTVFALGKYVHFLKDFLESAEQHFMVGYRVHYYLFTDRPDEVPVVTLGEGRQLTVIKTASSNRWQEISLRRMEMIEKLIEEELTNKADYIFSLDVDSKFYAHWGAESLGDLVGVLHAWFFGKSRDQFTYERRPESQAFIPIEEGDYYYGGAVIGGRLDKVLKLAKTCRMQLEVDRANQIEAVWQEESHLNKYFLYNKPTKVHQSR</sequence>
<evidence type="ECO:0000313" key="1">
    <source>
        <dbReference type="EMBL" id="MCI4394721.1"/>
    </source>
</evidence>
<keyword evidence="2" id="KW-1185">Reference proteome</keyword>
<accession>A0ACC5XU16</accession>
<protein>
    <submittedName>
        <fullName evidence="1">Uncharacterized protein</fullName>
    </submittedName>
</protein>